<protein>
    <submittedName>
        <fullName evidence="2">Glycerol-3-phosphate responsive antiterminator</fullName>
    </submittedName>
</protein>
<reference evidence="2" key="1">
    <citation type="submission" date="2016-11" db="UniProtKB">
        <authorList>
            <consortium name="WormBaseParasite"/>
        </authorList>
    </citation>
    <scope>IDENTIFICATION</scope>
</reference>
<organism evidence="1 2">
    <name type="scientific">Bursaphelenchus xylophilus</name>
    <name type="common">Pinewood nematode worm</name>
    <name type="synonym">Aphelenchoides xylophilus</name>
    <dbReference type="NCBI Taxonomy" id="6326"/>
    <lineage>
        <taxon>Eukaryota</taxon>
        <taxon>Metazoa</taxon>
        <taxon>Ecdysozoa</taxon>
        <taxon>Nematoda</taxon>
        <taxon>Chromadorea</taxon>
        <taxon>Rhabditida</taxon>
        <taxon>Tylenchina</taxon>
        <taxon>Tylenchomorpha</taxon>
        <taxon>Aphelenchoidea</taxon>
        <taxon>Aphelenchoididae</taxon>
        <taxon>Bursaphelenchus</taxon>
    </lineage>
</organism>
<evidence type="ECO:0000313" key="1">
    <source>
        <dbReference type="Proteomes" id="UP000095284"/>
    </source>
</evidence>
<accession>A0A1I7SMY1</accession>
<evidence type="ECO:0000313" key="2">
    <source>
        <dbReference type="WBParaSite" id="BXY_1441700.1"/>
    </source>
</evidence>
<sequence>MEITGSSKNALDLASHGSALVAIMDDELVSLRAKKYC</sequence>
<dbReference type="Proteomes" id="UP000095284">
    <property type="component" value="Unplaced"/>
</dbReference>
<dbReference type="WBParaSite" id="BXY_1441700.1">
    <property type="protein sequence ID" value="BXY_1441700.1"/>
    <property type="gene ID" value="BXY_1441700"/>
</dbReference>
<proteinExistence type="predicted"/>
<dbReference type="AlphaFoldDB" id="A0A1I7SMY1"/>
<name>A0A1I7SMY1_BURXY</name>